<dbReference type="Gene3D" id="1.10.510.10">
    <property type="entry name" value="Transferase(Phosphotransferase) domain 1"/>
    <property type="match status" value="1"/>
</dbReference>
<evidence type="ECO:0000256" key="17">
    <source>
        <dbReference type="PROSITE-ProRule" id="PRU10141"/>
    </source>
</evidence>
<accession>A0A072TRQ6</accession>
<dbReference type="InterPro" id="IPR001220">
    <property type="entry name" value="Legume_lectin_dom"/>
</dbReference>
<evidence type="ECO:0000313" key="20">
    <source>
        <dbReference type="EMBL" id="KEH20097.1"/>
    </source>
</evidence>
<protein>
    <submittedName>
        <fullName evidence="20">L-type lectin-domain receptor kinase IX.1</fullName>
    </submittedName>
</protein>
<feature type="domain" description="Protein kinase" evidence="19">
    <location>
        <begin position="360"/>
        <end position="617"/>
    </location>
</feature>
<dbReference type="Gene3D" id="2.60.120.200">
    <property type="match status" value="1"/>
</dbReference>
<feature type="transmembrane region" description="Helical" evidence="18">
    <location>
        <begin position="21"/>
        <end position="39"/>
    </location>
</feature>
<dbReference type="GO" id="GO:0002229">
    <property type="term" value="P:defense response to oomycetes"/>
    <property type="evidence" value="ECO:0007669"/>
    <property type="project" value="UniProtKB-ARBA"/>
</dbReference>
<dbReference type="Pfam" id="PF00069">
    <property type="entry name" value="Pkinase"/>
    <property type="match status" value="1"/>
</dbReference>
<evidence type="ECO:0000256" key="18">
    <source>
        <dbReference type="SAM" id="Phobius"/>
    </source>
</evidence>
<dbReference type="GO" id="GO:0005524">
    <property type="term" value="F:ATP binding"/>
    <property type="evidence" value="ECO:0007669"/>
    <property type="project" value="UniProtKB-UniRule"/>
</dbReference>
<keyword evidence="9" id="KW-0430">Lectin</keyword>
<dbReference type="GO" id="GO:0030246">
    <property type="term" value="F:carbohydrate binding"/>
    <property type="evidence" value="ECO:0007669"/>
    <property type="project" value="UniProtKB-KW"/>
</dbReference>
<evidence type="ECO:0000256" key="3">
    <source>
        <dbReference type="ARBA" id="ARBA00008536"/>
    </source>
</evidence>
<feature type="transmembrane region" description="Helical" evidence="18">
    <location>
        <begin position="291"/>
        <end position="316"/>
    </location>
</feature>
<evidence type="ECO:0000256" key="1">
    <source>
        <dbReference type="ARBA" id="ARBA00004251"/>
    </source>
</evidence>
<feature type="binding site" evidence="17">
    <location>
        <position position="390"/>
    </location>
    <ligand>
        <name>ATP</name>
        <dbReference type="ChEBI" id="CHEBI:30616"/>
    </ligand>
</feature>
<evidence type="ECO:0000256" key="6">
    <source>
        <dbReference type="ARBA" id="ARBA00022679"/>
    </source>
</evidence>
<dbReference type="Proteomes" id="UP000002051">
    <property type="component" value="Chromosome 8"/>
</dbReference>
<keyword evidence="5" id="KW-1003">Cell membrane</keyword>
<name>A0A072TRQ6_MEDTR</name>
<organism evidence="20 22">
    <name type="scientific">Medicago truncatula</name>
    <name type="common">Barrel medic</name>
    <name type="synonym">Medicago tribuloides</name>
    <dbReference type="NCBI Taxonomy" id="3880"/>
    <lineage>
        <taxon>Eukaryota</taxon>
        <taxon>Viridiplantae</taxon>
        <taxon>Streptophyta</taxon>
        <taxon>Embryophyta</taxon>
        <taxon>Tracheophyta</taxon>
        <taxon>Spermatophyta</taxon>
        <taxon>Magnoliopsida</taxon>
        <taxon>eudicotyledons</taxon>
        <taxon>Gunneridae</taxon>
        <taxon>Pentapetalae</taxon>
        <taxon>rosids</taxon>
        <taxon>fabids</taxon>
        <taxon>Fabales</taxon>
        <taxon>Fabaceae</taxon>
        <taxon>Papilionoideae</taxon>
        <taxon>50 kb inversion clade</taxon>
        <taxon>NPAAA clade</taxon>
        <taxon>Hologalegina</taxon>
        <taxon>IRL clade</taxon>
        <taxon>Trifolieae</taxon>
        <taxon>Medicago</taxon>
    </lineage>
</organism>
<dbReference type="eggNOG" id="ENOG502QQSK">
    <property type="taxonomic scope" value="Eukaryota"/>
</dbReference>
<sequence length="670" mass="74967">MLKIISKLSKLIVSVETQSMASSLYILTLFYMSLIFFNIPASSIHFKYPSFDPSDANIVYQGSAAPRDGEVNFNINENYSCQVGRVFYSEKVLLWDSNTGKLTDFTTHYTFVINTQGRSPSLYGHGLAFFLVPYGFEIPLNSDGGFMGLFNTTTMVSSSNQIVHVEFDSFANREFREARGHVGININSIISSATTPWNASKHSGDTAEVWIRYNSTTKNLTVSWKYQTTSNPQENTSLSISIDLMKVMPEWITVGFSAATSYVQELNYLLSWEFNSTLATSGDSKTKETRLVIILTVSCGVIVIGVGALVAYALFWRKRKRSNKQKEEAMHLTSMNDDLERGAGPRRFTYKELDLATNNFSKDRKLGQGGFGAVYKGYFADLDLQVAVKKISRGSRQGKKEYVTEVKVISQLRHRNLVKLLGWCHDKGEFLLVYEFMPNGSLDSHLFGKRTPLSWGVRHKIALGLASGLLYLHEEWERCVVHRDIKSSNVMLDSSFNVKLGDFGLAKLMDHELGPQTTGLAGTFGYLAPEYVSTGRASKESDVYSFGIVALEITTGKKATKVMKQKNEEQGMIEWIWDHYGSGELLVAMDENLQNDFDEKEVECLMIVGLWCAHPDVSLRPSIRQAIQVLNFEVALPNLPPKRPVATYHVPSSSVSSVEASITNSLQDGR</sequence>
<evidence type="ECO:0000256" key="10">
    <source>
        <dbReference type="ARBA" id="ARBA00022741"/>
    </source>
</evidence>
<proteinExistence type="inferred from homology"/>
<dbReference type="InterPro" id="IPR000719">
    <property type="entry name" value="Prot_kinase_dom"/>
</dbReference>
<evidence type="ECO:0000256" key="5">
    <source>
        <dbReference type="ARBA" id="ARBA00022475"/>
    </source>
</evidence>
<dbReference type="SUPFAM" id="SSF49899">
    <property type="entry name" value="Concanavalin A-like lectins/glucanases"/>
    <property type="match status" value="1"/>
</dbReference>
<evidence type="ECO:0000256" key="2">
    <source>
        <dbReference type="ARBA" id="ARBA00007606"/>
    </source>
</evidence>
<evidence type="ECO:0000256" key="7">
    <source>
        <dbReference type="ARBA" id="ARBA00022692"/>
    </source>
</evidence>
<dbReference type="InterPro" id="IPR050528">
    <property type="entry name" value="L-type_Lectin-RKs"/>
</dbReference>
<keyword evidence="6" id="KW-0808">Transferase</keyword>
<dbReference type="HOGENOM" id="CLU_000288_62_6_1"/>
<comment type="similarity">
    <text evidence="2">Belongs to the leguminous lectin family.</text>
</comment>
<keyword evidence="16" id="KW-0325">Glycoprotein</keyword>
<dbReference type="PROSITE" id="PS00107">
    <property type="entry name" value="PROTEIN_KINASE_ATP"/>
    <property type="match status" value="1"/>
</dbReference>
<keyword evidence="15 20" id="KW-0675">Receptor</keyword>
<dbReference type="PANTHER" id="PTHR27007">
    <property type="match status" value="1"/>
</dbReference>
<comment type="subcellular location">
    <subcellularLocation>
        <location evidence="1">Cell membrane</location>
        <topology evidence="1">Single-pass type I membrane protein</topology>
    </subcellularLocation>
</comment>
<dbReference type="EMBL" id="CM001224">
    <property type="protein sequence ID" value="KEH20097.1"/>
    <property type="molecule type" value="Genomic_DNA"/>
</dbReference>
<dbReference type="InterPro" id="IPR013320">
    <property type="entry name" value="ConA-like_dom_sf"/>
</dbReference>
<keyword evidence="10 17" id="KW-0547">Nucleotide-binding</keyword>
<keyword evidence="11 20" id="KW-0418">Kinase</keyword>
<dbReference type="AlphaFoldDB" id="A0A072TRQ6"/>
<dbReference type="Gene3D" id="3.30.200.20">
    <property type="entry name" value="Phosphorylase Kinase, domain 1"/>
    <property type="match status" value="1"/>
</dbReference>
<evidence type="ECO:0000256" key="4">
    <source>
        <dbReference type="ARBA" id="ARBA00010217"/>
    </source>
</evidence>
<dbReference type="InterPro" id="IPR008271">
    <property type="entry name" value="Ser/Thr_kinase_AS"/>
</dbReference>
<evidence type="ECO:0000313" key="21">
    <source>
        <dbReference type="EnsemblPlants" id="KEH20097"/>
    </source>
</evidence>
<reference evidence="20 22" key="1">
    <citation type="journal article" date="2011" name="Nature">
        <title>The Medicago genome provides insight into the evolution of rhizobial symbioses.</title>
        <authorList>
            <person name="Young N.D."/>
            <person name="Debelle F."/>
            <person name="Oldroyd G.E."/>
            <person name="Geurts R."/>
            <person name="Cannon S.B."/>
            <person name="Udvardi M.K."/>
            <person name="Benedito V.A."/>
            <person name="Mayer K.F."/>
            <person name="Gouzy J."/>
            <person name="Schoof H."/>
            <person name="Van de Peer Y."/>
            <person name="Proost S."/>
            <person name="Cook D.R."/>
            <person name="Meyers B.C."/>
            <person name="Spannagl M."/>
            <person name="Cheung F."/>
            <person name="De Mita S."/>
            <person name="Krishnakumar V."/>
            <person name="Gundlach H."/>
            <person name="Zhou S."/>
            <person name="Mudge J."/>
            <person name="Bharti A.K."/>
            <person name="Murray J.D."/>
            <person name="Naoumkina M.A."/>
            <person name="Rosen B."/>
            <person name="Silverstein K.A."/>
            <person name="Tang H."/>
            <person name="Rombauts S."/>
            <person name="Zhao P.X."/>
            <person name="Zhou P."/>
            <person name="Barbe V."/>
            <person name="Bardou P."/>
            <person name="Bechner M."/>
            <person name="Bellec A."/>
            <person name="Berger A."/>
            <person name="Berges H."/>
            <person name="Bidwell S."/>
            <person name="Bisseling T."/>
            <person name="Choisne N."/>
            <person name="Couloux A."/>
            <person name="Denny R."/>
            <person name="Deshpande S."/>
            <person name="Dai X."/>
            <person name="Doyle J.J."/>
            <person name="Dudez A.M."/>
            <person name="Farmer A.D."/>
            <person name="Fouteau S."/>
            <person name="Franken C."/>
            <person name="Gibelin C."/>
            <person name="Gish J."/>
            <person name="Goldstein S."/>
            <person name="Gonzalez A.J."/>
            <person name="Green P.J."/>
            <person name="Hallab A."/>
            <person name="Hartog M."/>
            <person name="Hua A."/>
            <person name="Humphray S.J."/>
            <person name="Jeong D.H."/>
            <person name="Jing Y."/>
            <person name="Jocker A."/>
            <person name="Kenton S.M."/>
            <person name="Kim D.J."/>
            <person name="Klee K."/>
            <person name="Lai H."/>
            <person name="Lang C."/>
            <person name="Lin S."/>
            <person name="Macmil S.L."/>
            <person name="Magdelenat G."/>
            <person name="Matthews L."/>
            <person name="McCorrison J."/>
            <person name="Monaghan E.L."/>
            <person name="Mun J.H."/>
            <person name="Najar F.Z."/>
            <person name="Nicholson C."/>
            <person name="Noirot C."/>
            <person name="O'Bleness M."/>
            <person name="Paule C.R."/>
            <person name="Poulain J."/>
            <person name="Prion F."/>
            <person name="Qin B."/>
            <person name="Qu C."/>
            <person name="Retzel E.F."/>
            <person name="Riddle C."/>
            <person name="Sallet E."/>
            <person name="Samain S."/>
            <person name="Samson N."/>
            <person name="Sanders I."/>
            <person name="Saurat O."/>
            <person name="Scarpelli C."/>
            <person name="Schiex T."/>
            <person name="Segurens B."/>
            <person name="Severin A.J."/>
            <person name="Sherrier D.J."/>
            <person name="Shi R."/>
            <person name="Sims S."/>
            <person name="Singer S.R."/>
            <person name="Sinharoy S."/>
            <person name="Sterck L."/>
            <person name="Viollet A."/>
            <person name="Wang B.B."/>
            <person name="Wang K."/>
            <person name="Wang M."/>
            <person name="Wang X."/>
            <person name="Warfsmann J."/>
            <person name="Weissenbach J."/>
            <person name="White D.D."/>
            <person name="White J.D."/>
            <person name="Wiley G.B."/>
            <person name="Wincker P."/>
            <person name="Xing Y."/>
            <person name="Yang L."/>
            <person name="Yao Z."/>
            <person name="Ying F."/>
            <person name="Zhai J."/>
            <person name="Zhou L."/>
            <person name="Zuber A."/>
            <person name="Denarie J."/>
            <person name="Dixon R.A."/>
            <person name="May G.D."/>
            <person name="Schwartz D.C."/>
            <person name="Rogers J."/>
            <person name="Quetier F."/>
            <person name="Town C.D."/>
            <person name="Roe B.A."/>
        </authorList>
    </citation>
    <scope>NUCLEOTIDE SEQUENCE [LARGE SCALE GENOMIC DNA]</scope>
    <source>
        <strain evidence="20">A17</strain>
        <strain evidence="21 22">cv. Jemalong A17</strain>
    </source>
</reference>
<evidence type="ECO:0000259" key="19">
    <source>
        <dbReference type="PROSITE" id="PS50011"/>
    </source>
</evidence>
<reference evidence="20 22" key="2">
    <citation type="journal article" date="2014" name="BMC Genomics">
        <title>An improved genome release (version Mt4.0) for the model legume Medicago truncatula.</title>
        <authorList>
            <person name="Tang H."/>
            <person name="Krishnakumar V."/>
            <person name="Bidwell S."/>
            <person name="Rosen B."/>
            <person name="Chan A."/>
            <person name="Zhou S."/>
            <person name="Gentzbittel L."/>
            <person name="Childs K.L."/>
            <person name="Yandell M."/>
            <person name="Gundlach H."/>
            <person name="Mayer K.F."/>
            <person name="Schwartz D.C."/>
            <person name="Town C.D."/>
        </authorList>
    </citation>
    <scope>GENOME REANNOTATION</scope>
    <source>
        <strain evidence="20">A17</strain>
        <strain evidence="21 22">cv. Jemalong A17</strain>
    </source>
</reference>
<dbReference type="CDD" id="cd06899">
    <property type="entry name" value="lectin_legume_LecRK_Arcelin_ConA"/>
    <property type="match status" value="1"/>
</dbReference>
<dbReference type="Pfam" id="PF00139">
    <property type="entry name" value="Lectin_legB"/>
    <property type="match status" value="1"/>
</dbReference>
<evidence type="ECO:0000256" key="8">
    <source>
        <dbReference type="ARBA" id="ARBA00022729"/>
    </source>
</evidence>
<dbReference type="PaxDb" id="3880-AET03335"/>
<comment type="similarity">
    <text evidence="3">In the N-terminal section; belongs to the leguminous lectin family.</text>
</comment>
<keyword evidence="14 18" id="KW-0472">Membrane</keyword>
<dbReference type="PROSITE" id="PS00108">
    <property type="entry name" value="PROTEIN_KINASE_ST"/>
    <property type="match status" value="1"/>
</dbReference>
<dbReference type="InterPro" id="IPR011009">
    <property type="entry name" value="Kinase-like_dom_sf"/>
</dbReference>
<dbReference type="SMART" id="SM00220">
    <property type="entry name" value="S_TKc"/>
    <property type="match status" value="1"/>
</dbReference>
<keyword evidence="22" id="KW-1185">Reference proteome</keyword>
<reference evidence="21" key="3">
    <citation type="submission" date="2015-04" db="UniProtKB">
        <authorList>
            <consortium name="EnsemblPlants"/>
        </authorList>
    </citation>
    <scope>IDENTIFICATION</scope>
    <source>
        <strain evidence="21">cv. Jemalong A17</strain>
    </source>
</reference>
<dbReference type="SUPFAM" id="SSF56112">
    <property type="entry name" value="Protein kinase-like (PK-like)"/>
    <property type="match status" value="1"/>
</dbReference>
<dbReference type="FunFam" id="3.30.200.20:FF:000168">
    <property type="entry name" value="L-type lectin-domain containing receptor kinase IX.1"/>
    <property type="match status" value="1"/>
</dbReference>
<evidence type="ECO:0000256" key="9">
    <source>
        <dbReference type="ARBA" id="ARBA00022734"/>
    </source>
</evidence>
<keyword evidence="8" id="KW-0732">Signal</keyword>
<keyword evidence="13 18" id="KW-1133">Transmembrane helix</keyword>
<evidence type="ECO:0000256" key="12">
    <source>
        <dbReference type="ARBA" id="ARBA00022840"/>
    </source>
</evidence>
<dbReference type="GO" id="GO:0005886">
    <property type="term" value="C:plasma membrane"/>
    <property type="evidence" value="ECO:0000318"/>
    <property type="project" value="GO_Central"/>
</dbReference>
<dbReference type="CDD" id="cd14066">
    <property type="entry name" value="STKc_IRAK"/>
    <property type="match status" value="1"/>
</dbReference>
<evidence type="ECO:0000256" key="11">
    <source>
        <dbReference type="ARBA" id="ARBA00022777"/>
    </source>
</evidence>
<keyword evidence="12 17" id="KW-0067">ATP-binding</keyword>
<gene>
    <name evidence="21" type="primary">25501401</name>
    <name evidence="20" type="ordered locus">MTR_8g067735</name>
</gene>
<dbReference type="FunFam" id="1.10.510.10:FF:000240">
    <property type="entry name" value="Lectin-domain containing receptor kinase A4.3"/>
    <property type="match status" value="1"/>
</dbReference>
<evidence type="ECO:0000313" key="22">
    <source>
        <dbReference type="Proteomes" id="UP000002051"/>
    </source>
</evidence>
<dbReference type="GO" id="GO:0004672">
    <property type="term" value="F:protein kinase activity"/>
    <property type="evidence" value="ECO:0007669"/>
    <property type="project" value="InterPro"/>
</dbReference>
<dbReference type="KEGG" id="mtr:25501401"/>
<evidence type="ECO:0000256" key="14">
    <source>
        <dbReference type="ARBA" id="ARBA00023136"/>
    </source>
</evidence>
<comment type="similarity">
    <text evidence="4">In the C-terminal section; belongs to the protein kinase superfamily. Ser/Thr protein kinase family.</text>
</comment>
<evidence type="ECO:0000256" key="16">
    <source>
        <dbReference type="ARBA" id="ARBA00023180"/>
    </source>
</evidence>
<evidence type="ECO:0000256" key="15">
    <source>
        <dbReference type="ARBA" id="ARBA00023170"/>
    </source>
</evidence>
<dbReference type="PROSITE" id="PS50011">
    <property type="entry name" value="PROTEIN_KINASE_DOM"/>
    <property type="match status" value="1"/>
</dbReference>
<dbReference type="InterPro" id="IPR017441">
    <property type="entry name" value="Protein_kinase_ATP_BS"/>
</dbReference>
<dbReference type="OrthoDB" id="4062651at2759"/>
<keyword evidence="7 18" id="KW-0812">Transmembrane</keyword>
<evidence type="ECO:0000256" key="13">
    <source>
        <dbReference type="ARBA" id="ARBA00022989"/>
    </source>
</evidence>
<dbReference type="GO" id="GO:0009610">
    <property type="term" value="P:response to symbiotic fungus"/>
    <property type="evidence" value="ECO:0007669"/>
    <property type="project" value="UniProtKB-ARBA"/>
</dbReference>
<dbReference type="EnsemblPlants" id="KEH20097">
    <property type="protein sequence ID" value="KEH20097"/>
    <property type="gene ID" value="MTR_8g067735"/>
</dbReference>